<dbReference type="InterPro" id="IPR036291">
    <property type="entry name" value="NAD(P)-bd_dom_sf"/>
</dbReference>
<evidence type="ECO:0008006" key="3">
    <source>
        <dbReference type="Google" id="ProtNLM"/>
    </source>
</evidence>
<dbReference type="EMBL" id="BAAAZY010000028">
    <property type="protein sequence ID" value="GAA4085845.1"/>
    <property type="molecule type" value="Genomic_DNA"/>
</dbReference>
<accession>A0ABP7WCI4</accession>
<dbReference type="Proteomes" id="UP001499984">
    <property type="component" value="Unassembled WGS sequence"/>
</dbReference>
<name>A0ABP7WCI4_9ACTN</name>
<organism evidence="1 2">
    <name type="scientific">Streptomyces shaanxiensis</name>
    <dbReference type="NCBI Taxonomy" id="653357"/>
    <lineage>
        <taxon>Bacteria</taxon>
        <taxon>Bacillati</taxon>
        <taxon>Actinomycetota</taxon>
        <taxon>Actinomycetes</taxon>
        <taxon>Kitasatosporales</taxon>
        <taxon>Streptomycetaceae</taxon>
        <taxon>Streptomyces</taxon>
    </lineage>
</organism>
<dbReference type="Gene3D" id="3.40.50.720">
    <property type="entry name" value="NAD(P)-binding Rossmann-like Domain"/>
    <property type="match status" value="1"/>
</dbReference>
<protein>
    <recommendedName>
        <fullName evidence="3">SDR family oxidoreductase</fullName>
    </recommendedName>
</protein>
<gene>
    <name evidence="1" type="ORF">GCM10022233_80420</name>
</gene>
<reference evidence="2" key="1">
    <citation type="journal article" date="2019" name="Int. J. Syst. Evol. Microbiol.">
        <title>The Global Catalogue of Microorganisms (GCM) 10K type strain sequencing project: providing services to taxonomists for standard genome sequencing and annotation.</title>
        <authorList>
            <consortium name="The Broad Institute Genomics Platform"/>
            <consortium name="The Broad Institute Genome Sequencing Center for Infectious Disease"/>
            <person name="Wu L."/>
            <person name="Ma J."/>
        </authorList>
    </citation>
    <scope>NUCLEOTIDE SEQUENCE [LARGE SCALE GENOMIC DNA]</scope>
    <source>
        <strain evidence="2">JCM 16925</strain>
    </source>
</reference>
<dbReference type="SUPFAM" id="SSF51735">
    <property type="entry name" value="NAD(P)-binding Rossmann-fold domains"/>
    <property type="match status" value="1"/>
</dbReference>
<proteinExistence type="predicted"/>
<dbReference type="RefSeq" id="WP_345020894.1">
    <property type="nucleotide sequence ID" value="NZ_BAAAZY010000028.1"/>
</dbReference>
<comment type="caution">
    <text evidence="1">The sequence shown here is derived from an EMBL/GenBank/DDBJ whole genome shotgun (WGS) entry which is preliminary data.</text>
</comment>
<evidence type="ECO:0000313" key="1">
    <source>
        <dbReference type="EMBL" id="GAA4085845.1"/>
    </source>
</evidence>
<evidence type="ECO:0000313" key="2">
    <source>
        <dbReference type="Proteomes" id="UP001499984"/>
    </source>
</evidence>
<keyword evidence="2" id="KW-1185">Reference proteome</keyword>
<sequence length="51" mass="5189">MRGLSKDEVAPLVDRLLSDEASYVSGAEITLDGGCSAHGGVKAITNAIDGQ</sequence>